<name>G6XMU7_9PROT</name>
<gene>
    <name evidence="1" type="ORF">GMO_28150</name>
</gene>
<reference evidence="1 2" key="1">
    <citation type="submission" date="2011-10" db="EMBL/GenBank/DDBJ databases">
        <title>Genome sequence of Gluconobacter morbifer G707, isolated from Drosophila gut.</title>
        <authorList>
            <person name="Lee W.-J."/>
            <person name="Kim E.-K."/>
        </authorList>
    </citation>
    <scope>NUCLEOTIDE SEQUENCE [LARGE SCALE GENOMIC DNA]</scope>
    <source>
        <strain evidence="1 2">G707</strain>
    </source>
</reference>
<organism evidence="1 2">
    <name type="scientific">Gluconobacter morbifer G707</name>
    <dbReference type="NCBI Taxonomy" id="1088869"/>
    <lineage>
        <taxon>Bacteria</taxon>
        <taxon>Pseudomonadati</taxon>
        <taxon>Pseudomonadota</taxon>
        <taxon>Alphaproteobacteria</taxon>
        <taxon>Acetobacterales</taxon>
        <taxon>Acetobacteraceae</taxon>
        <taxon>Gluconobacter</taxon>
    </lineage>
</organism>
<comment type="caution">
    <text evidence="1">The sequence shown here is derived from an EMBL/GenBank/DDBJ whole genome shotgun (WGS) entry which is preliminary data.</text>
</comment>
<dbReference type="STRING" id="1088869.GMO_28150"/>
<keyword evidence="2" id="KW-1185">Reference proteome</keyword>
<dbReference type="PATRIC" id="fig|1088869.3.peg.2808"/>
<evidence type="ECO:0000313" key="1">
    <source>
        <dbReference type="EMBL" id="EHH66923.1"/>
    </source>
</evidence>
<protein>
    <submittedName>
        <fullName evidence="1">Uncharacterized protein</fullName>
    </submittedName>
</protein>
<accession>G6XMU7</accession>
<proteinExistence type="predicted"/>
<sequence length="54" mass="5815">MTDNGDGHPAADYLNPRLKALVEDGTRAGFSRDEVIAVLIDLLDDGMADDAEVR</sequence>
<dbReference type="EMBL" id="AGQV01000016">
    <property type="protein sequence ID" value="EHH66923.1"/>
    <property type="molecule type" value="Genomic_DNA"/>
</dbReference>
<dbReference type="AlphaFoldDB" id="G6XMU7"/>
<evidence type="ECO:0000313" key="2">
    <source>
        <dbReference type="Proteomes" id="UP000004949"/>
    </source>
</evidence>
<dbReference type="Proteomes" id="UP000004949">
    <property type="component" value="Unassembled WGS sequence"/>
</dbReference>
<dbReference type="RefSeq" id="WP_008852956.1">
    <property type="nucleotide sequence ID" value="NZ_AGQV01000016.1"/>
</dbReference>